<dbReference type="GO" id="GO:0103068">
    <property type="term" value="F:leukotriene C4 gamma-glutamyl transferase activity"/>
    <property type="evidence" value="ECO:0007669"/>
    <property type="project" value="UniProtKB-EC"/>
</dbReference>
<comment type="catalytic activity">
    <reaction evidence="8 11">
        <text>an N-terminal (5-L-glutamyl)-[peptide] + an alpha-amino acid = 5-L-glutamyl amino acid + an N-terminal L-alpha-aminoacyl-[peptide]</text>
        <dbReference type="Rhea" id="RHEA:23904"/>
        <dbReference type="Rhea" id="RHEA-COMP:9780"/>
        <dbReference type="Rhea" id="RHEA-COMP:9795"/>
        <dbReference type="ChEBI" id="CHEBI:77644"/>
        <dbReference type="ChEBI" id="CHEBI:78597"/>
        <dbReference type="ChEBI" id="CHEBI:78599"/>
        <dbReference type="ChEBI" id="CHEBI:78608"/>
        <dbReference type="EC" id="2.3.2.2"/>
    </reaction>
</comment>
<dbReference type="NCBIfam" id="TIGR00066">
    <property type="entry name" value="g_glut_trans"/>
    <property type="match status" value="1"/>
</dbReference>
<dbReference type="InterPro" id="IPR029055">
    <property type="entry name" value="Ntn_hydrolases_N"/>
</dbReference>
<comment type="PTM">
    <text evidence="11">Cleaved by autocatalysis into a large and a small subunit.</text>
</comment>
<dbReference type="PANTHER" id="PTHR43199:SF1">
    <property type="entry name" value="GLUTATHIONE HYDROLASE PROENZYME"/>
    <property type="match status" value="1"/>
</dbReference>
<comment type="caution">
    <text evidence="12">The sequence shown here is derived from an EMBL/GenBank/DDBJ whole genome shotgun (WGS) entry which is preliminary data.</text>
</comment>
<keyword evidence="5 11" id="KW-0378">Hydrolase</keyword>
<dbReference type="GO" id="GO:0036374">
    <property type="term" value="F:glutathione hydrolase activity"/>
    <property type="evidence" value="ECO:0007669"/>
    <property type="project" value="UniProtKB-UniRule"/>
</dbReference>
<sequence>MIVAPQPEATEAGLAVLEAGGNALDAVVACALTQGVVDPAMCGLGGLGSLQIFDPANGQATVFDGLSTCPAAATPDMWADIFERECSDGYGYVLKGAVNELGHAAVTTPGIVRVFGDAHRAFGRLAWAELFGPAIGFARDGWLIRPHVASMFALNETSVGRRPYADKLALTADGRELYLRPDGTPKKLGDAVRNPALAETLANLARDGADSFYTGEIARRIADDMAAHGGLMTRADLAGFRVQRKAPLEVNYRGRRISAPPPPAGGIYVAEALRILERFVLTALAHNGADYIAIVAEAMKIAGADKDRFIGDPDFVAPPLDRLLSDAYADECAARIRRGEKTPLVRITGDSQHTTTVSCIDADGMVVSLTHTNGVPSGVIPPGVGFMLNGAMNWYDPRPGRAGSIAPGKRRFSSMSPTIVFEGETPVFTLGAPGGAWIGPAILQVLLNVLDWGMPVAEAVAAPRFSATSDAIDISNRIPRRVEHALTAKGYAVKRSPLSYPFAAPHGITCWDGQLEGGADPQRDGYAAGLA</sequence>
<comment type="similarity">
    <text evidence="3 11">Belongs to the gamma-glutamyltransferase family.</text>
</comment>
<organism evidence="12 13">
    <name type="scientific">Aliidongia dinghuensis</name>
    <dbReference type="NCBI Taxonomy" id="1867774"/>
    <lineage>
        <taxon>Bacteria</taxon>
        <taxon>Pseudomonadati</taxon>
        <taxon>Pseudomonadota</taxon>
        <taxon>Alphaproteobacteria</taxon>
        <taxon>Rhodospirillales</taxon>
        <taxon>Dongiaceae</taxon>
        <taxon>Aliidongia</taxon>
    </lineage>
</organism>
<reference evidence="12" key="2">
    <citation type="submission" date="2020-09" db="EMBL/GenBank/DDBJ databases">
        <authorList>
            <person name="Sun Q."/>
            <person name="Zhou Y."/>
        </authorList>
    </citation>
    <scope>NUCLEOTIDE SEQUENCE</scope>
    <source>
        <strain evidence="12">CGMCC 1.15725</strain>
    </source>
</reference>
<dbReference type="PRINTS" id="PR01210">
    <property type="entry name" value="GGTRANSPTASE"/>
</dbReference>
<feature type="binding site" evidence="10">
    <location>
        <position position="435"/>
    </location>
    <ligand>
        <name>L-glutamate</name>
        <dbReference type="ChEBI" id="CHEBI:29985"/>
    </ligand>
</feature>
<evidence type="ECO:0000256" key="2">
    <source>
        <dbReference type="ARBA" id="ARBA00001089"/>
    </source>
</evidence>
<dbReference type="Pfam" id="PF01019">
    <property type="entry name" value="G_glu_transpept"/>
    <property type="match status" value="1"/>
</dbReference>
<dbReference type="PANTHER" id="PTHR43199">
    <property type="entry name" value="GLUTATHIONE HYDROLASE"/>
    <property type="match status" value="1"/>
</dbReference>
<evidence type="ECO:0000256" key="1">
    <source>
        <dbReference type="ARBA" id="ARBA00001049"/>
    </source>
</evidence>
<dbReference type="InterPro" id="IPR043137">
    <property type="entry name" value="GGT_ssub_C"/>
</dbReference>
<evidence type="ECO:0000256" key="10">
    <source>
        <dbReference type="PIRSR" id="PIRSR600101-2"/>
    </source>
</evidence>
<evidence type="ECO:0000256" key="4">
    <source>
        <dbReference type="ARBA" id="ARBA00022679"/>
    </source>
</evidence>
<dbReference type="EC" id="3.4.19.13" evidence="11"/>
<dbReference type="Proteomes" id="UP000646365">
    <property type="component" value="Unassembled WGS sequence"/>
</dbReference>
<keyword evidence="13" id="KW-1185">Reference proteome</keyword>
<evidence type="ECO:0000256" key="8">
    <source>
        <dbReference type="ARBA" id="ARBA00047417"/>
    </source>
</evidence>
<evidence type="ECO:0000313" key="12">
    <source>
        <dbReference type="EMBL" id="GGF05617.1"/>
    </source>
</evidence>
<evidence type="ECO:0000256" key="9">
    <source>
        <dbReference type="PIRSR" id="PIRSR600101-1"/>
    </source>
</evidence>
<comment type="pathway">
    <text evidence="11">Sulfur metabolism; glutathione metabolism.</text>
</comment>
<evidence type="ECO:0000256" key="3">
    <source>
        <dbReference type="ARBA" id="ARBA00009381"/>
    </source>
</evidence>
<dbReference type="Gene3D" id="1.10.246.130">
    <property type="match status" value="1"/>
</dbReference>
<reference evidence="12" key="1">
    <citation type="journal article" date="2014" name="Int. J. Syst. Evol. Microbiol.">
        <title>Complete genome sequence of Corynebacterium casei LMG S-19264T (=DSM 44701T), isolated from a smear-ripened cheese.</title>
        <authorList>
            <consortium name="US DOE Joint Genome Institute (JGI-PGF)"/>
            <person name="Walter F."/>
            <person name="Albersmeier A."/>
            <person name="Kalinowski J."/>
            <person name="Ruckert C."/>
        </authorList>
    </citation>
    <scope>NUCLEOTIDE SEQUENCE</scope>
    <source>
        <strain evidence="12">CGMCC 1.15725</strain>
    </source>
</reference>
<comment type="catalytic activity">
    <reaction evidence="2 11">
        <text>glutathione + H2O = L-cysteinylglycine + L-glutamate</text>
        <dbReference type="Rhea" id="RHEA:28807"/>
        <dbReference type="ChEBI" id="CHEBI:15377"/>
        <dbReference type="ChEBI" id="CHEBI:29985"/>
        <dbReference type="ChEBI" id="CHEBI:57925"/>
        <dbReference type="ChEBI" id="CHEBI:61694"/>
        <dbReference type="EC" id="3.4.19.13"/>
    </reaction>
</comment>
<keyword evidence="11" id="KW-0317">Glutathione biosynthesis</keyword>
<comment type="catalytic activity">
    <reaction evidence="1 11">
        <text>an S-substituted glutathione + H2O = an S-substituted L-cysteinylglycine + L-glutamate</text>
        <dbReference type="Rhea" id="RHEA:59468"/>
        <dbReference type="ChEBI" id="CHEBI:15377"/>
        <dbReference type="ChEBI" id="CHEBI:29985"/>
        <dbReference type="ChEBI" id="CHEBI:90779"/>
        <dbReference type="ChEBI" id="CHEBI:143103"/>
        <dbReference type="EC" id="3.4.19.13"/>
    </reaction>
</comment>
<dbReference type="AlphaFoldDB" id="A0A8J2YQM3"/>
<dbReference type="SUPFAM" id="SSF56235">
    <property type="entry name" value="N-terminal nucleophile aminohydrolases (Ntn hydrolases)"/>
    <property type="match status" value="1"/>
</dbReference>
<evidence type="ECO:0000313" key="13">
    <source>
        <dbReference type="Proteomes" id="UP000646365"/>
    </source>
</evidence>
<feature type="binding site" evidence="10">
    <location>
        <begin position="413"/>
        <end position="414"/>
    </location>
    <ligand>
        <name>L-glutamate</name>
        <dbReference type="ChEBI" id="CHEBI:29985"/>
    </ligand>
</feature>
<gene>
    <name evidence="12" type="primary">ggt</name>
    <name evidence="12" type="ORF">GCM10011611_08880</name>
</gene>
<keyword evidence="4 11" id="KW-0808">Transferase</keyword>
<dbReference type="EMBL" id="BMJQ01000002">
    <property type="protein sequence ID" value="GGF05617.1"/>
    <property type="molecule type" value="Genomic_DNA"/>
</dbReference>
<evidence type="ECO:0000256" key="6">
    <source>
        <dbReference type="ARBA" id="ARBA00023145"/>
    </source>
</evidence>
<dbReference type="InterPro" id="IPR043138">
    <property type="entry name" value="GGT_lsub"/>
</dbReference>
<dbReference type="Gene3D" id="3.60.20.40">
    <property type="match status" value="1"/>
</dbReference>
<dbReference type="InterPro" id="IPR000101">
    <property type="entry name" value="GGT_peptidase"/>
</dbReference>
<proteinExistence type="inferred from homology"/>
<dbReference type="InterPro" id="IPR051792">
    <property type="entry name" value="GGT_bact"/>
</dbReference>
<dbReference type="GO" id="GO:0006751">
    <property type="term" value="P:glutathione catabolic process"/>
    <property type="evidence" value="ECO:0007669"/>
    <property type="project" value="UniProtKB-UniRule"/>
</dbReference>
<dbReference type="GO" id="GO:0006750">
    <property type="term" value="P:glutathione biosynthetic process"/>
    <property type="evidence" value="ECO:0007669"/>
    <property type="project" value="UniProtKB-KW"/>
</dbReference>
<evidence type="ECO:0000256" key="11">
    <source>
        <dbReference type="RuleBase" id="RU368036"/>
    </source>
</evidence>
<keyword evidence="7 11" id="KW-0012">Acyltransferase</keyword>
<keyword evidence="6 11" id="KW-0865">Zymogen</keyword>
<accession>A0A8J2YQM3</accession>
<evidence type="ECO:0000256" key="7">
    <source>
        <dbReference type="ARBA" id="ARBA00023315"/>
    </source>
</evidence>
<dbReference type="EC" id="2.3.2.2" evidence="11"/>
<feature type="active site" description="Nucleophile" evidence="9">
    <location>
        <position position="354"/>
    </location>
</feature>
<protein>
    <recommendedName>
        <fullName evidence="11">Glutathione hydrolase proenzyme</fullName>
        <ecNumber evidence="11">2.3.2.2</ecNumber>
        <ecNumber evidence="11">3.4.19.13</ecNumber>
    </recommendedName>
    <component>
        <recommendedName>
            <fullName evidence="11">Glutathione hydrolase large chain</fullName>
        </recommendedName>
    </component>
    <component>
        <recommendedName>
            <fullName evidence="11">Glutathione hydrolase small chain</fullName>
        </recommendedName>
    </component>
</protein>
<evidence type="ECO:0000256" key="5">
    <source>
        <dbReference type="ARBA" id="ARBA00022801"/>
    </source>
</evidence>
<dbReference type="UniPathway" id="UPA00204"/>
<comment type="subunit">
    <text evidence="11">This enzyme consists of two polypeptide chains, which are synthesized in precursor form from a single polypeptide.</text>
</comment>
<name>A0A8J2YQM3_9PROT</name>